<dbReference type="RefSeq" id="WP_002712586.1">
    <property type="nucleotide sequence ID" value="NZ_KB375281.1"/>
</dbReference>
<dbReference type="EMBL" id="AGWY01000007">
    <property type="protein sequence ID" value="EKS37770.1"/>
    <property type="molecule type" value="Genomic_DNA"/>
</dbReference>
<proteinExistence type="predicted"/>
<accession>K8PDY5</accession>
<evidence type="ECO:0000313" key="1">
    <source>
        <dbReference type="EMBL" id="EKS37770.1"/>
    </source>
</evidence>
<dbReference type="Proteomes" id="UP000001095">
    <property type="component" value="Unassembled WGS sequence"/>
</dbReference>
<keyword evidence="2" id="KW-1185">Reference proteome</keyword>
<dbReference type="AlphaFoldDB" id="K8PDY5"/>
<gene>
    <name evidence="1" type="ORF">HMPREF9696_01720</name>
</gene>
<name>K8PDY5_9BRAD</name>
<sequence>MGAALVVAVILRFAWVFTVLIGTSYVVFWLGYSGWWFLLAVLLMGTGGGDENKSGAAK</sequence>
<evidence type="ECO:0000313" key="2">
    <source>
        <dbReference type="Proteomes" id="UP000001095"/>
    </source>
</evidence>
<comment type="caution">
    <text evidence="1">The sequence shown here is derived from an EMBL/GenBank/DDBJ whole genome shotgun (WGS) entry which is preliminary data.</text>
</comment>
<reference evidence="1 2" key="1">
    <citation type="submission" date="2012-04" db="EMBL/GenBank/DDBJ databases">
        <title>The Genome Sequence of Afipia clevelandensis ATCC 49720.</title>
        <authorList>
            <consortium name="The Broad Institute Genome Sequencing Platform"/>
            <person name="Earl A."/>
            <person name="Ward D."/>
            <person name="Feldgarden M."/>
            <person name="Gevers D."/>
            <person name="Huys G."/>
            <person name="Walker B."/>
            <person name="Young S.K."/>
            <person name="Zeng Q."/>
            <person name="Gargeya S."/>
            <person name="Fitzgerald M."/>
            <person name="Haas B."/>
            <person name="Abouelleil A."/>
            <person name="Alvarado L."/>
            <person name="Arachchi H.M."/>
            <person name="Berlin A."/>
            <person name="Chapman S.B."/>
            <person name="Goldberg J."/>
            <person name="Griggs A."/>
            <person name="Gujja S."/>
            <person name="Hansen M."/>
            <person name="Howarth C."/>
            <person name="Imamovic A."/>
            <person name="Larimer J."/>
            <person name="McCowen C."/>
            <person name="Montmayeur A."/>
            <person name="Murphy C."/>
            <person name="Neiman D."/>
            <person name="Pearson M."/>
            <person name="Priest M."/>
            <person name="Roberts A."/>
            <person name="Saif S."/>
            <person name="Shea T."/>
            <person name="Sisk P."/>
            <person name="Sykes S."/>
            <person name="Wortman J."/>
            <person name="Nusbaum C."/>
            <person name="Birren B."/>
        </authorList>
    </citation>
    <scope>NUCLEOTIDE SEQUENCE [LARGE SCALE GENOMIC DNA]</scope>
    <source>
        <strain evidence="1 2">ATCC 49720</strain>
    </source>
</reference>
<protein>
    <submittedName>
        <fullName evidence="1">Uncharacterized protein</fullName>
    </submittedName>
</protein>
<dbReference type="HOGENOM" id="CLU_2969024_0_0_5"/>
<organism evidence="1 2">
    <name type="scientific">Afipia clevelandensis ATCC 49720</name>
    <dbReference type="NCBI Taxonomy" id="883079"/>
    <lineage>
        <taxon>Bacteria</taxon>
        <taxon>Pseudomonadati</taxon>
        <taxon>Pseudomonadota</taxon>
        <taxon>Alphaproteobacteria</taxon>
        <taxon>Hyphomicrobiales</taxon>
        <taxon>Nitrobacteraceae</taxon>
        <taxon>Afipia</taxon>
    </lineage>
</organism>